<accession>A0A0A3B9W8</accession>
<reference evidence="1 2" key="1">
    <citation type="submission" date="2014-11" db="EMBL/GenBank/DDBJ databases">
        <title>Draft genome sequence of Chelonobacter oris 1662T, associated with respiratory disease in Hermann's Tortoises.</title>
        <authorList>
            <person name="Kudirkiene E."/>
            <person name="Hansen M.J."/>
            <person name="Bojesen A.M."/>
        </authorList>
    </citation>
    <scope>NUCLEOTIDE SEQUENCE [LARGE SCALE GENOMIC DNA]</scope>
    <source>
        <strain evidence="1 2">1662</strain>
    </source>
</reference>
<dbReference type="Proteomes" id="UP000030380">
    <property type="component" value="Unassembled WGS sequence"/>
</dbReference>
<keyword evidence="2" id="KW-1185">Reference proteome</keyword>
<protein>
    <submittedName>
        <fullName evidence="1">Uncharacterized protein</fullName>
    </submittedName>
</protein>
<evidence type="ECO:0000313" key="2">
    <source>
        <dbReference type="Proteomes" id="UP000030380"/>
    </source>
</evidence>
<proteinExistence type="predicted"/>
<comment type="caution">
    <text evidence="1">The sequence shown here is derived from an EMBL/GenBank/DDBJ whole genome shotgun (WGS) entry which is preliminary data.</text>
</comment>
<dbReference type="RefSeq" id="WP_034614797.1">
    <property type="nucleotide sequence ID" value="NZ_JSUM01000010.1"/>
</dbReference>
<dbReference type="EMBL" id="JSUM01000010">
    <property type="protein sequence ID" value="KGQ70374.1"/>
    <property type="molecule type" value="Genomic_DNA"/>
</dbReference>
<gene>
    <name evidence="1" type="ORF">OA57_05835</name>
</gene>
<sequence>MSRLLVMKTAAAAQSDKLNRALAAFIRQTLQKWPNTVLVEHNLSAETALDCTLLSLQTDYLAWGVCGQDLSADSVFHVYLNLMQCGKNNARPHLTVFTCNVDETEKVRFERQLAELGFRQIAWIESDSVSRAKQQLHEIMRC</sequence>
<dbReference type="OrthoDB" id="9915343at2"/>
<organism evidence="1 2">
    <name type="scientific">Chelonobacter oris</name>
    <dbReference type="NCBI Taxonomy" id="505317"/>
    <lineage>
        <taxon>Bacteria</taxon>
        <taxon>Pseudomonadati</taxon>
        <taxon>Pseudomonadota</taxon>
        <taxon>Gammaproteobacteria</taxon>
        <taxon>Pasteurellales</taxon>
        <taxon>Pasteurellaceae</taxon>
        <taxon>Chelonobacter</taxon>
    </lineage>
</organism>
<dbReference type="AlphaFoldDB" id="A0A0A3B9W8"/>
<evidence type="ECO:0000313" key="1">
    <source>
        <dbReference type="EMBL" id="KGQ70374.1"/>
    </source>
</evidence>
<name>A0A0A3B9W8_9PAST</name>